<dbReference type="SUPFAM" id="SSF53335">
    <property type="entry name" value="S-adenosyl-L-methionine-dependent methyltransferases"/>
    <property type="match status" value="1"/>
</dbReference>
<keyword evidence="4 8" id="KW-0808">Transferase</keyword>
<gene>
    <name evidence="8" type="ORF">ACFQ2J_12165</name>
</gene>
<accession>A0ABW3L3H1</accession>
<keyword evidence="9" id="KW-1185">Reference proteome</keyword>
<comment type="caution">
    <text evidence="8">The sequence shown here is derived from an EMBL/GenBank/DDBJ whole genome shotgun (WGS) entry which is preliminary data.</text>
</comment>
<dbReference type="EC" id="2.1.1.72" evidence="2"/>
<evidence type="ECO:0000313" key="8">
    <source>
        <dbReference type="EMBL" id="MFD1019932.1"/>
    </source>
</evidence>
<keyword evidence="3 8" id="KW-0489">Methyltransferase</keyword>
<dbReference type="PANTHER" id="PTHR33841">
    <property type="entry name" value="DNA METHYLTRANSFERASE YEEA-RELATED"/>
    <property type="match status" value="1"/>
</dbReference>
<reference evidence="9" key="1">
    <citation type="journal article" date="2019" name="Int. J. Syst. Evol. Microbiol.">
        <title>The Global Catalogue of Microorganisms (GCM) 10K type strain sequencing project: providing services to taxonomists for standard genome sequencing and annotation.</title>
        <authorList>
            <consortium name="The Broad Institute Genomics Platform"/>
            <consortium name="The Broad Institute Genome Sequencing Center for Infectious Disease"/>
            <person name="Wu L."/>
            <person name="Ma J."/>
        </authorList>
    </citation>
    <scope>NUCLEOTIDE SEQUENCE [LARGE SCALE GENOMIC DNA]</scope>
    <source>
        <strain evidence="9">CCUG 56607</strain>
    </source>
</reference>
<dbReference type="CDD" id="cd02440">
    <property type="entry name" value="AdoMet_MTases"/>
    <property type="match status" value="1"/>
</dbReference>
<sequence>MFPVKRLRGQYETPIHTVSYMIKRVMDFVDFKQDNLRVLDPAVGDGVFVSELIRQGCPPASIHAYDIDPNMTPQIEGVQFKHADFLKEKNGNFDVIIGNPPYKSKRQSDYIKKNQHYLETLFNPIGIQNMYSMFVFHALQQLKPNGVLCMIVQDSFLTNVYYKKFRQYLINEVNIEEITLAPRKLFHRTKADVRSAILVLTKKEPSSPAKLVDRLRNENYADVSENKVQYLDQNKFFDLPRYNFAINVPEELFRLFSPSTKRLEHVVDGGAGISTGNDKLFLRQLSELPKDERSDWIPFYKSGGLKDGWFYQPTVYIHKDWEKQAEEHKNFLVRNKQFYYREGITCSSMGVPFSAAYLPKGALFGVNTNLFVDGEEKLYYILGYLNSNLAKYLLRKILNRTNMVTTGYVKQLPYLEGDAGKKSEVANLARNIVQSKKENIFFDSAPLEKQINQHIYAIYGVSEEAQASIEEFCGDMFELL</sequence>
<dbReference type="Proteomes" id="UP001596990">
    <property type="component" value="Unassembled WGS sequence"/>
</dbReference>
<evidence type="ECO:0000256" key="6">
    <source>
        <dbReference type="ARBA" id="ARBA00047942"/>
    </source>
</evidence>
<evidence type="ECO:0000256" key="3">
    <source>
        <dbReference type="ARBA" id="ARBA00022603"/>
    </source>
</evidence>
<dbReference type="GO" id="GO:0008168">
    <property type="term" value="F:methyltransferase activity"/>
    <property type="evidence" value="ECO:0007669"/>
    <property type="project" value="UniProtKB-KW"/>
</dbReference>
<name>A0ABW3L3H1_9BACI</name>
<dbReference type="InterPro" id="IPR011639">
    <property type="entry name" value="MethylTrfase_TaqI-like_dom"/>
</dbReference>
<dbReference type="Pfam" id="PF07669">
    <property type="entry name" value="Eco57I"/>
    <property type="match status" value="1"/>
</dbReference>
<dbReference type="InterPro" id="IPR029063">
    <property type="entry name" value="SAM-dependent_MTases_sf"/>
</dbReference>
<comment type="catalytic activity">
    <reaction evidence="6">
        <text>a 2'-deoxyadenosine in DNA + S-adenosyl-L-methionine = an N(6)-methyl-2'-deoxyadenosine in DNA + S-adenosyl-L-homocysteine + H(+)</text>
        <dbReference type="Rhea" id="RHEA:15197"/>
        <dbReference type="Rhea" id="RHEA-COMP:12418"/>
        <dbReference type="Rhea" id="RHEA-COMP:12419"/>
        <dbReference type="ChEBI" id="CHEBI:15378"/>
        <dbReference type="ChEBI" id="CHEBI:57856"/>
        <dbReference type="ChEBI" id="CHEBI:59789"/>
        <dbReference type="ChEBI" id="CHEBI:90615"/>
        <dbReference type="ChEBI" id="CHEBI:90616"/>
        <dbReference type="EC" id="2.1.1.72"/>
    </reaction>
</comment>
<keyword evidence="5" id="KW-0949">S-adenosyl-L-methionine</keyword>
<dbReference type="EMBL" id="JBHTKL010000005">
    <property type="protein sequence ID" value="MFD1019932.1"/>
    <property type="molecule type" value="Genomic_DNA"/>
</dbReference>
<dbReference type="GO" id="GO:0032259">
    <property type="term" value="P:methylation"/>
    <property type="evidence" value="ECO:0007669"/>
    <property type="project" value="UniProtKB-KW"/>
</dbReference>
<protein>
    <recommendedName>
        <fullName evidence="2">site-specific DNA-methyltransferase (adenine-specific)</fullName>
        <ecNumber evidence="2">2.1.1.72</ecNumber>
    </recommendedName>
</protein>
<dbReference type="PRINTS" id="PR00507">
    <property type="entry name" value="N12N6MTFRASE"/>
</dbReference>
<organism evidence="8 9">
    <name type="scientific">Thalassobacillus hwangdonensis</name>
    <dbReference type="NCBI Taxonomy" id="546108"/>
    <lineage>
        <taxon>Bacteria</taxon>
        <taxon>Bacillati</taxon>
        <taxon>Bacillota</taxon>
        <taxon>Bacilli</taxon>
        <taxon>Bacillales</taxon>
        <taxon>Bacillaceae</taxon>
        <taxon>Thalassobacillus</taxon>
    </lineage>
</organism>
<proteinExistence type="inferred from homology"/>
<evidence type="ECO:0000259" key="7">
    <source>
        <dbReference type="Pfam" id="PF07669"/>
    </source>
</evidence>
<dbReference type="Gene3D" id="3.40.50.150">
    <property type="entry name" value="Vaccinia Virus protein VP39"/>
    <property type="match status" value="1"/>
</dbReference>
<comment type="similarity">
    <text evidence="1">Belongs to the N(4)/N(6)-methyltransferase family.</text>
</comment>
<dbReference type="PROSITE" id="PS00092">
    <property type="entry name" value="N6_MTASE"/>
    <property type="match status" value="1"/>
</dbReference>
<evidence type="ECO:0000256" key="5">
    <source>
        <dbReference type="ARBA" id="ARBA00022691"/>
    </source>
</evidence>
<dbReference type="PANTHER" id="PTHR33841:SF5">
    <property type="entry name" value="DNA METHYLASE (MODIFICATION METHYLASE) (METHYLTRANSFERASE)-RELATED"/>
    <property type="match status" value="1"/>
</dbReference>
<dbReference type="InterPro" id="IPR050953">
    <property type="entry name" value="N4_N6_ade-DNA_methylase"/>
</dbReference>
<dbReference type="RefSeq" id="WP_386060651.1">
    <property type="nucleotide sequence ID" value="NZ_JBHTKL010000005.1"/>
</dbReference>
<feature type="domain" description="Type II methyltransferase M.TaqI-like" evidence="7">
    <location>
        <begin position="80"/>
        <end position="179"/>
    </location>
</feature>
<evidence type="ECO:0000256" key="2">
    <source>
        <dbReference type="ARBA" id="ARBA00011900"/>
    </source>
</evidence>
<evidence type="ECO:0000256" key="4">
    <source>
        <dbReference type="ARBA" id="ARBA00022679"/>
    </source>
</evidence>
<evidence type="ECO:0000256" key="1">
    <source>
        <dbReference type="ARBA" id="ARBA00006594"/>
    </source>
</evidence>
<evidence type="ECO:0000313" key="9">
    <source>
        <dbReference type="Proteomes" id="UP001596990"/>
    </source>
</evidence>
<dbReference type="InterPro" id="IPR002052">
    <property type="entry name" value="DNA_methylase_N6_adenine_CS"/>
</dbReference>